<dbReference type="InterPro" id="IPR002577">
    <property type="entry name" value="HTH_HxlR"/>
</dbReference>
<dbReference type="CDD" id="cd00090">
    <property type="entry name" value="HTH_ARSR"/>
    <property type="match status" value="1"/>
</dbReference>
<evidence type="ECO:0000259" key="4">
    <source>
        <dbReference type="PROSITE" id="PS51118"/>
    </source>
</evidence>
<dbReference type="Gene3D" id="1.10.10.10">
    <property type="entry name" value="Winged helix-like DNA-binding domain superfamily/Winged helix DNA-binding domain"/>
    <property type="match status" value="1"/>
</dbReference>
<dbReference type="PROSITE" id="PS51118">
    <property type="entry name" value="HTH_HXLR"/>
    <property type="match status" value="1"/>
</dbReference>
<evidence type="ECO:0000256" key="3">
    <source>
        <dbReference type="ARBA" id="ARBA00023163"/>
    </source>
</evidence>
<dbReference type="Pfam" id="PF01638">
    <property type="entry name" value="HxlR"/>
    <property type="match status" value="1"/>
</dbReference>
<proteinExistence type="predicted"/>
<keyword evidence="3" id="KW-0804">Transcription</keyword>
<protein>
    <submittedName>
        <fullName evidence="5">Putative HTH-type transcriptional regulator YybR</fullName>
    </submittedName>
</protein>
<dbReference type="SUPFAM" id="SSF46785">
    <property type="entry name" value="Winged helix' DNA-binding domain"/>
    <property type="match status" value="1"/>
</dbReference>
<dbReference type="InterPro" id="IPR036388">
    <property type="entry name" value="WH-like_DNA-bd_sf"/>
</dbReference>
<evidence type="ECO:0000313" key="6">
    <source>
        <dbReference type="Proteomes" id="UP000244924"/>
    </source>
</evidence>
<sequence length="119" mass="13595">MNPNPRENCPVLRATNEVGDQWSLLILRELFLEDSRRFADLQDVLELSPNTLSARLKRLEEAGIVQRELYSQHPPRAEYRLTEKGRAFGPVMAALREWGRKQTADLPAGTVTPERGRRG</sequence>
<dbReference type="GO" id="GO:0003677">
    <property type="term" value="F:DNA binding"/>
    <property type="evidence" value="ECO:0007669"/>
    <property type="project" value="UniProtKB-KW"/>
</dbReference>
<keyword evidence="6" id="KW-1185">Reference proteome</keyword>
<dbReference type="PANTHER" id="PTHR33204">
    <property type="entry name" value="TRANSCRIPTIONAL REGULATOR, MARR FAMILY"/>
    <property type="match status" value="1"/>
</dbReference>
<feature type="domain" description="HTH hxlR-type" evidence="4">
    <location>
        <begin position="9"/>
        <end position="107"/>
    </location>
</feature>
<evidence type="ECO:0000313" key="5">
    <source>
        <dbReference type="EMBL" id="SPH18597.1"/>
    </source>
</evidence>
<reference evidence="5 6" key="1">
    <citation type="submission" date="2018-03" db="EMBL/GenBank/DDBJ databases">
        <authorList>
            <person name="Keele B.F."/>
        </authorList>
    </citation>
    <scope>NUCLEOTIDE SEQUENCE [LARGE SCALE GENOMIC DNA]</scope>
    <source>
        <strain evidence="5 6">CECT 8626</strain>
    </source>
</reference>
<keyword evidence="2" id="KW-0238">DNA-binding</keyword>
<accession>A0A2R8B7K9</accession>
<dbReference type="OrthoDB" id="9782219at2"/>
<dbReference type="Proteomes" id="UP000244924">
    <property type="component" value="Unassembled WGS sequence"/>
</dbReference>
<gene>
    <name evidence="5" type="primary">yybR_2</name>
    <name evidence="5" type="ORF">DEA8626_02137</name>
</gene>
<organism evidence="5 6">
    <name type="scientific">Albidovulum aquaemixtae</name>
    <dbReference type="NCBI Taxonomy" id="1542388"/>
    <lineage>
        <taxon>Bacteria</taxon>
        <taxon>Pseudomonadati</taxon>
        <taxon>Pseudomonadota</taxon>
        <taxon>Alphaproteobacteria</taxon>
        <taxon>Rhodobacterales</taxon>
        <taxon>Paracoccaceae</taxon>
        <taxon>Albidovulum</taxon>
    </lineage>
</organism>
<keyword evidence="1" id="KW-0805">Transcription regulation</keyword>
<dbReference type="GO" id="GO:0006355">
    <property type="term" value="P:regulation of DNA-templated transcription"/>
    <property type="evidence" value="ECO:0007669"/>
    <property type="project" value="UniProtKB-ARBA"/>
</dbReference>
<dbReference type="RefSeq" id="WP_108852907.1">
    <property type="nucleotide sequence ID" value="NZ_OMOQ01000001.1"/>
</dbReference>
<dbReference type="InterPro" id="IPR036390">
    <property type="entry name" value="WH_DNA-bd_sf"/>
</dbReference>
<dbReference type="EMBL" id="OMOQ01000001">
    <property type="protein sequence ID" value="SPH18597.1"/>
    <property type="molecule type" value="Genomic_DNA"/>
</dbReference>
<evidence type="ECO:0000256" key="1">
    <source>
        <dbReference type="ARBA" id="ARBA00023015"/>
    </source>
</evidence>
<name>A0A2R8B7K9_9RHOB</name>
<dbReference type="AlphaFoldDB" id="A0A2R8B7K9"/>
<dbReference type="InterPro" id="IPR011991">
    <property type="entry name" value="ArsR-like_HTH"/>
</dbReference>
<dbReference type="PANTHER" id="PTHR33204:SF18">
    <property type="entry name" value="TRANSCRIPTIONAL REGULATORY PROTEIN"/>
    <property type="match status" value="1"/>
</dbReference>
<evidence type="ECO:0000256" key="2">
    <source>
        <dbReference type="ARBA" id="ARBA00023125"/>
    </source>
</evidence>